<dbReference type="EMBL" id="ML178882">
    <property type="protein sequence ID" value="TFK95519.1"/>
    <property type="molecule type" value="Genomic_DNA"/>
</dbReference>
<name>A0A5C3Q397_9AGAR</name>
<organism evidence="1 2">
    <name type="scientific">Pterulicium gracile</name>
    <dbReference type="NCBI Taxonomy" id="1884261"/>
    <lineage>
        <taxon>Eukaryota</taxon>
        <taxon>Fungi</taxon>
        <taxon>Dikarya</taxon>
        <taxon>Basidiomycota</taxon>
        <taxon>Agaricomycotina</taxon>
        <taxon>Agaricomycetes</taxon>
        <taxon>Agaricomycetidae</taxon>
        <taxon>Agaricales</taxon>
        <taxon>Pleurotineae</taxon>
        <taxon>Pterulaceae</taxon>
        <taxon>Pterulicium</taxon>
    </lineage>
</organism>
<reference evidence="1 2" key="1">
    <citation type="journal article" date="2019" name="Nat. Ecol. Evol.">
        <title>Megaphylogeny resolves global patterns of mushroom evolution.</title>
        <authorList>
            <person name="Varga T."/>
            <person name="Krizsan K."/>
            <person name="Foldi C."/>
            <person name="Dima B."/>
            <person name="Sanchez-Garcia M."/>
            <person name="Sanchez-Ramirez S."/>
            <person name="Szollosi G.J."/>
            <person name="Szarkandi J.G."/>
            <person name="Papp V."/>
            <person name="Albert L."/>
            <person name="Andreopoulos W."/>
            <person name="Angelini C."/>
            <person name="Antonin V."/>
            <person name="Barry K.W."/>
            <person name="Bougher N.L."/>
            <person name="Buchanan P."/>
            <person name="Buyck B."/>
            <person name="Bense V."/>
            <person name="Catcheside P."/>
            <person name="Chovatia M."/>
            <person name="Cooper J."/>
            <person name="Damon W."/>
            <person name="Desjardin D."/>
            <person name="Finy P."/>
            <person name="Geml J."/>
            <person name="Haridas S."/>
            <person name="Hughes K."/>
            <person name="Justo A."/>
            <person name="Karasinski D."/>
            <person name="Kautmanova I."/>
            <person name="Kiss B."/>
            <person name="Kocsube S."/>
            <person name="Kotiranta H."/>
            <person name="LaButti K.M."/>
            <person name="Lechner B.E."/>
            <person name="Liimatainen K."/>
            <person name="Lipzen A."/>
            <person name="Lukacs Z."/>
            <person name="Mihaltcheva S."/>
            <person name="Morgado L.N."/>
            <person name="Niskanen T."/>
            <person name="Noordeloos M.E."/>
            <person name="Ohm R.A."/>
            <person name="Ortiz-Santana B."/>
            <person name="Ovrebo C."/>
            <person name="Racz N."/>
            <person name="Riley R."/>
            <person name="Savchenko A."/>
            <person name="Shiryaev A."/>
            <person name="Soop K."/>
            <person name="Spirin V."/>
            <person name="Szebenyi C."/>
            <person name="Tomsovsky M."/>
            <person name="Tulloss R.E."/>
            <person name="Uehling J."/>
            <person name="Grigoriev I.V."/>
            <person name="Vagvolgyi C."/>
            <person name="Papp T."/>
            <person name="Martin F.M."/>
            <person name="Miettinen O."/>
            <person name="Hibbett D.S."/>
            <person name="Nagy L.G."/>
        </authorList>
    </citation>
    <scope>NUCLEOTIDE SEQUENCE [LARGE SCALE GENOMIC DNA]</scope>
    <source>
        <strain evidence="1 2">CBS 309.79</strain>
    </source>
</reference>
<dbReference type="AlphaFoldDB" id="A0A5C3Q397"/>
<gene>
    <name evidence="1" type="ORF">BDV98DRAFT_378868</name>
</gene>
<keyword evidence="2" id="KW-1185">Reference proteome</keyword>
<sequence length="322" mass="37377">MKKERFACRCDRTHPVINQLHFPHTPRGKCTTQEKTFLGFSTIVFTLMGTFLRQFDTHRANKLLAHPWFQTRLIDGSPRLRFKFKDAVYVGLLKPITKDQVSLFRTCILWFQDTKGPASMSFASTVTRYPNARLAFDKIVLEFPEITQELLKLLMEGVHVYLCNTGPERKTALDVHQELMVLLNRMAPLNPGGTWPKTYWRSQAPMILANIHHVVSELKKSPPPNWQQEMWPVKMIELVKAVYPWGVRRMLAAWSHPSLPHRPLCKQLRPITSVWPMQASKFPPWTDVIECAFLEMELKSAADKVGYSRQRIKDLIEETLPK</sequence>
<accession>A0A5C3Q397</accession>
<evidence type="ECO:0000313" key="2">
    <source>
        <dbReference type="Proteomes" id="UP000305067"/>
    </source>
</evidence>
<proteinExistence type="predicted"/>
<dbReference type="Proteomes" id="UP000305067">
    <property type="component" value="Unassembled WGS sequence"/>
</dbReference>
<evidence type="ECO:0000313" key="1">
    <source>
        <dbReference type="EMBL" id="TFK95519.1"/>
    </source>
</evidence>
<protein>
    <submittedName>
        <fullName evidence="1">Uncharacterized protein</fullName>
    </submittedName>
</protein>